<organism evidence="4 5">
    <name type="scientific">Pichia membranifaciens NRRL Y-2026</name>
    <dbReference type="NCBI Taxonomy" id="763406"/>
    <lineage>
        <taxon>Eukaryota</taxon>
        <taxon>Fungi</taxon>
        <taxon>Dikarya</taxon>
        <taxon>Ascomycota</taxon>
        <taxon>Saccharomycotina</taxon>
        <taxon>Pichiomycetes</taxon>
        <taxon>Pichiales</taxon>
        <taxon>Pichiaceae</taxon>
        <taxon>Pichia</taxon>
    </lineage>
</organism>
<dbReference type="CDD" id="cd14273">
    <property type="entry name" value="UBA_TAP-C_like"/>
    <property type="match status" value="1"/>
</dbReference>
<reference evidence="4 5" key="1">
    <citation type="journal article" date="2016" name="Proc. Natl. Acad. Sci. U.S.A.">
        <title>Comparative genomics of biotechnologically important yeasts.</title>
        <authorList>
            <person name="Riley R."/>
            <person name="Haridas S."/>
            <person name="Wolfe K.H."/>
            <person name="Lopes M.R."/>
            <person name="Hittinger C.T."/>
            <person name="Goeker M."/>
            <person name="Salamov A.A."/>
            <person name="Wisecaver J.H."/>
            <person name="Long T.M."/>
            <person name="Calvey C.H."/>
            <person name="Aerts A.L."/>
            <person name="Barry K.W."/>
            <person name="Choi C."/>
            <person name="Clum A."/>
            <person name="Coughlan A.Y."/>
            <person name="Deshpande S."/>
            <person name="Douglass A.P."/>
            <person name="Hanson S.J."/>
            <person name="Klenk H.-P."/>
            <person name="LaButti K.M."/>
            <person name="Lapidus A."/>
            <person name="Lindquist E.A."/>
            <person name="Lipzen A.M."/>
            <person name="Meier-Kolthoff J.P."/>
            <person name="Ohm R.A."/>
            <person name="Otillar R.P."/>
            <person name="Pangilinan J.L."/>
            <person name="Peng Y."/>
            <person name="Rokas A."/>
            <person name="Rosa C.A."/>
            <person name="Scheuner C."/>
            <person name="Sibirny A.A."/>
            <person name="Slot J.C."/>
            <person name="Stielow J.B."/>
            <person name="Sun H."/>
            <person name="Kurtzman C.P."/>
            <person name="Blackwell M."/>
            <person name="Grigoriev I.V."/>
            <person name="Jeffries T.W."/>
        </authorList>
    </citation>
    <scope>NUCLEOTIDE SEQUENCE [LARGE SCALE GENOMIC DNA]</scope>
    <source>
        <strain evidence="4 5">NRRL Y-2026</strain>
    </source>
</reference>
<dbReference type="SUPFAM" id="SSF102848">
    <property type="entry name" value="NSFL1 (p97 ATPase) cofactor p47, SEP domain"/>
    <property type="match status" value="1"/>
</dbReference>
<dbReference type="EMBL" id="KV454002">
    <property type="protein sequence ID" value="ODQ48296.1"/>
    <property type="molecule type" value="Genomic_DNA"/>
</dbReference>
<dbReference type="GO" id="GO:0031134">
    <property type="term" value="P:sister chromatid biorientation"/>
    <property type="evidence" value="ECO:0007669"/>
    <property type="project" value="EnsemblFungi"/>
</dbReference>
<dbReference type="GO" id="GO:0043161">
    <property type="term" value="P:proteasome-mediated ubiquitin-dependent protein catabolic process"/>
    <property type="evidence" value="ECO:0007669"/>
    <property type="project" value="EnsemblFungi"/>
</dbReference>
<feature type="domain" description="UBX" evidence="2">
    <location>
        <begin position="315"/>
        <end position="391"/>
    </location>
</feature>
<protein>
    <recommendedName>
        <fullName evidence="6">UBX domain-containing protein</fullName>
    </recommendedName>
</protein>
<dbReference type="SUPFAM" id="SSF54236">
    <property type="entry name" value="Ubiquitin-like"/>
    <property type="match status" value="1"/>
</dbReference>
<dbReference type="GO" id="GO:0043130">
    <property type="term" value="F:ubiquitin binding"/>
    <property type="evidence" value="ECO:0007669"/>
    <property type="project" value="TreeGrafter"/>
</dbReference>
<feature type="region of interest" description="Disordered" evidence="1">
    <location>
        <begin position="45"/>
        <end position="150"/>
    </location>
</feature>
<dbReference type="Pfam" id="PF08059">
    <property type="entry name" value="SEP"/>
    <property type="match status" value="1"/>
</dbReference>
<dbReference type="PROSITE" id="PS51399">
    <property type="entry name" value="SEP"/>
    <property type="match status" value="1"/>
</dbReference>
<dbReference type="GO" id="GO:0036435">
    <property type="term" value="F:K48-linked polyubiquitin modification-dependent protein binding"/>
    <property type="evidence" value="ECO:0007669"/>
    <property type="project" value="EnsemblFungi"/>
</dbReference>
<dbReference type="Proteomes" id="UP000094455">
    <property type="component" value="Unassembled WGS sequence"/>
</dbReference>
<feature type="domain" description="SEP" evidence="3">
    <location>
        <begin position="190"/>
        <end position="255"/>
    </location>
</feature>
<dbReference type="AlphaFoldDB" id="A0A1E3NQH4"/>
<dbReference type="Pfam" id="PF00789">
    <property type="entry name" value="UBX"/>
    <property type="match status" value="1"/>
</dbReference>
<feature type="compositionally biased region" description="Acidic residues" evidence="1">
    <location>
        <begin position="84"/>
        <end position="95"/>
    </location>
</feature>
<evidence type="ECO:0000259" key="3">
    <source>
        <dbReference type="PROSITE" id="PS51399"/>
    </source>
</evidence>
<dbReference type="GO" id="GO:0034727">
    <property type="term" value="P:piecemeal microautophagy of the nucleus"/>
    <property type="evidence" value="ECO:0007669"/>
    <property type="project" value="EnsemblFungi"/>
</dbReference>
<dbReference type="PANTHER" id="PTHR23333:SF20">
    <property type="entry name" value="NSFL1 COFACTOR P47"/>
    <property type="match status" value="1"/>
</dbReference>
<dbReference type="SMART" id="SM00166">
    <property type="entry name" value="UBX"/>
    <property type="match status" value="1"/>
</dbReference>
<dbReference type="GO" id="GO:0000045">
    <property type="term" value="P:autophagosome assembly"/>
    <property type="evidence" value="ECO:0007669"/>
    <property type="project" value="EnsemblFungi"/>
</dbReference>
<dbReference type="Gene3D" id="3.10.20.90">
    <property type="entry name" value="Phosphatidylinositol 3-kinase Catalytic Subunit, Chain A, domain 1"/>
    <property type="match status" value="1"/>
</dbReference>
<dbReference type="InterPro" id="IPR012989">
    <property type="entry name" value="SEP_domain"/>
</dbReference>
<dbReference type="GO" id="GO:0061025">
    <property type="term" value="P:membrane fusion"/>
    <property type="evidence" value="ECO:0007669"/>
    <property type="project" value="TreeGrafter"/>
</dbReference>
<dbReference type="GO" id="GO:0036503">
    <property type="term" value="P:ERAD pathway"/>
    <property type="evidence" value="ECO:0007669"/>
    <property type="project" value="EnsemblFungi"/>
</dbReference>
<dbReference type="InterPro" id="IPR036241">
    <property type="entry name" value="NSFL1C_SEP_dom_sf"/>
</dbReference>
<keyword evidence="5" id="KW-1185">Reference proteome</keyword>
<evidence type="ECO:0008006" key="6">
    <source>
        <dbReference type="Google" id="ProtNLM"/>
    </source>
</evidence>
<feature type="compositionally biased region" description="Basic and acidic residues" evidence="1">
    <location>
        <begin position="121"/>
        <end position="150"/>
    </location>
</feature>
<dbReference type="GeneID" id="30179469"/>
<dbReference type="InterPro" id="IPR029071">
    <property type="entry name" value="Ubiquitin-like_domsf"/>
</dbReference>
<name>A0A1E3NQH4_9ASCO</name>
<dbReference type="CDD" id="cd01770">
    <property type="entry name" value="UBX_UBXN2"/>
    <property type="match status" value="1"/>
</dbReference>
<dbReference type="PANTHER" id="PTHR23333">
    <property type="entry name" value="UBX DOMAIN CONTAINING PROTEIN"/>
    <property type="match status" value="1"/>
</dbReference>
<evidence type="ECO:0000256" key="1">
    <source>
        <dbReference type="SAM" id="MobiDB-lite"/>
    </source>
</evidence>
<dbReference type="GO" id="GO:0030437">
    <property type="term" value="P:ascospore formation"/>
    <property type="evidence" value="ECO:0007669"/>
    <property type="project" value="EnsemblFungi"/>
</dbReference>
<proteinExistence type="predicted"/>
<dbReference type="FunFam" id="3.30.420.210:FF:000002">
    <property type="entry name" value="UBX domain-containing protein 1"/>
    <property type="match status" value="1"/>
</dbReference>
<gene>
    <name evidence="4" type="ORF">PICMEDRAFT_32683</name>
</gene>
<dbReference type="Pfam" id="PF14555">
    <property type="entry name" value="UBA_4"/>
    <property type="match status" value="1"/>
</dbReference>
<dbReference type="STRING" id="763406.A0A1E3NQH4"/>
<evidence type="ECO:0000313" key="5">
    <source>
        <dbReference type="Proteomes" id="UP000094455"/>
    </source>
</evidence>
<evidence type="ECO:0000259" key="2">
    <source>
        <dbReference type="PROSITE" id="PS50033"/>
    </source>
</evidence>
<dbReference type="GO" id="GO:0019888">
    <property type="term" value="F:protein phosphatase regulator activity"/>
    <property type="evidence" value="ECO:0007669"/>
    <property type="project" value="EnsemblFungi"/>
</dbReference>
<sequence length="393" mass="43448">MSSEERAMEEFIGITGIAKSVAEQYLSRNDYDVELAVNDYYNVEHVEPGSGPNPNLTGNKPATPKPSGPVFKSFSDLQHSNDNGPDDDNDNDDDMNFFTGGQKSGLAVEDPNKKKSGNGRKLVDDLLEKAEKEAGEPDWRDNDNTDEEKDVKKMKTFKGTGHSLGSIENAVDSRTILGENSSRGGSRPEKVTRIITFWKEGFSIDDGELYKYDDPKNQEYLKQLNMGRAPLSLLNVQMFQDVDVSVVKKLEESYHDHQKAKPRVYGFEGEGQRLGSPIPGEPTTVDEALEKYGVNADPAESVEAAEEPEVAKEAEAEGDTSIQIRLATGERLVRKFNSTEKVETIYEYVASNGDSSRPWGLVTSFPTQPLDDKKGETIAGAGLKNAVIIQRWK</sequence>
<dbReference type="SUPFAM" id="SSF46934">
    <property type="entry name" value="UBA-like"/>
    <property type="match status" value="1"/>
</dbReference>
<dbReference type="PROSITE" id="PS50033">
    <property type="entry name" value="UBX"/>
    <property type="match status" value="1"/>
</dbReference>
<accession>A0A1E3NQH4</accession>
<dbReference type="SMART" id="SM00553">
    <property type="entry name" value="SEP"/>
    <property type="match status" value="1"/>
</dbReference>
<dbReference type="GO" id="GO:0005829">
    <property type="term" value="C:cytosol"/>
    <property type="evidence" value="ECO:0007669"/>
    <property type="project" value="TreeGrafter"/>
</dbReference>
<dbReference type="GO" id="GO:0007030">
    <property type="term" value="P:Golgi organization"/>
    <property type="evidence" value="ECO:0007669"/>
    <property type="project" value="TreeGrafter"/>
</dbReference>
<dbReference type="OrthoDB" id="25887at2759"/>
<dbReference type="GO" id="GO:0005634">
    <property type="term" value="C:nucleus"/>
    <property type="evidence" value="ECO:0007669"/>
    <property type="project" value="TreeGrafter"/>
</dbReference>
<dbReference type="InterPro" id="IPR009060">
    <property type="entry name" value="UBA-like_sf"/>
</dbReference>
<evidence type="ECO:0000313" key="4">
    <source>
        <dbReference type="EMBL" id="ODQ48296.1"/>
    </source>
</evidence>
<dbReference type="GO" id="GO:0005977">
    <property type="term" value="P:glycogen metabolic process"/>
    <property type="evidence" value="ECO:0007669"/>
    <property type="project" value="EnsemblFungi"/>
</dbReference>
<dbReference type="InterPro" id="IPR001012">
    <property type="entry name" value="UBX_dom"/>
</dbReference>
<dbReference type="Gene3D" id="1.10.8.10">
    <property type="entry name" value="DNA helicase RuvA subunit, C-terminal domain"/>
    <property type="match status" value="1"/>
</dbReference>
<dbReference type="Gene3D" id="3.30.420.210">
    <property type="entry name" value="SEP domain"/>
    <property type="match status" value="1"/>
</dbReference>
<dbReference type="GO" id="GO:0031468">
    <property type="term" value="P:nuclear membrane reassembly"/>
    <property type="evidence" value="ECO:0007669"/>
    <property type="project" value="TreeGrafter"/>
</dbReference>
<dbReference type="RefSeq" id="XP_019019409.1">
    <property type="nucleotide sequence ID" value="XM_019162782.1"/>
</dbReference>